<sequence length="117" mass="13481">MVFILEDPKESSKNLQEIEAFGKVAGLKINKEKTKIITKNSTKRQNEALTRELGIQTTNKIKYLGTWLTAKYSTIKADNYDKLIDQIQKDLDRWANLQISWMGRIATIKTNILPKLL</sequence>
<reference evidence="1" key="1">
    <citation type="submission" date="2017-07" db="EMBL/GenBank/DDBJ databases">
        <authorList>
            <person name="Mikheyev A."/>
            <person name="Grau M."/>
        </authorList>
    </citation>
    <scope>NUCLEOTIDE SEQUENCE</scope>
    <source>
        <tissue evidence="1">Venom_gland</tissue>
    </source>
</reference>
<reference evidence="1" key="2">
    <citation type="submission" date="2017-11" db="EMBL/GenBank/DDBJ databases">
        <title>Coralsnake Venomics: Analyses of Venom Gland Transcriptomes and Proteomes of Six Brazilian Taxa.</title>
        <authorList>
            <person name="Aird S.D."/>
            <person name="Jorge da Silva N."/>
            <person name="Qiu L."/>
            <person name="Villar-Briones A."/>
            <person name="Aparecida-Saddi V."/>
            <person name="Campos-Telles M.P."/>
            <person name="Grau M."/>
            <person name="Mikheyev A.S."/>
        </authorList>
    </citation>
    <scope>NUCLEOTIDE SEQUENCE</scope>
    <source>
        <tissue evidence="1">Venom_gland</tissue>
    </source>
</reference>
<proteinExistence type="predicted"/>
<dbReference type="EMBL" id="IACK01009477">
    <property type="protein sequence ID" value="LAA67694.1"/>
    <property type="molecule type" value="Transcribed_RNA"/>
</dbReference>
<name>A0A2D4H6W1_MICLE</name>
<dbReference type="PANTHER" id="PTHR31635:SF196">
    <property type="entry name" value="REVERSE TRANSCRIPTASE DOMAIN-CONTAINING PROTEIN-RELATED"/>
    <property type="match status" value="1"/>
</dbReference>
<organism evidence="1">
    <name type="scientific">Micrurus lemniscatus lemniscatus</name>
    <dbReference type="NCBI Taxonomy" id="129467"/>
    <lineage>
        <taxon>Eukaryota</taxon>
        <taxon>Metazoa</taxon>
        <taxon>Chordata</taxon>
        <taxon>Craniata</taxon>
        <taxon>Vertebrata</taxon>
        <taxon>Euteleostomi</taxon>
        <taxon>Lepidosauria</taxon>
        <taxon>Squamata</taxon>
        <taxon>Bifurcata</taxon>
        <taxon>Unidentata</taxon>
        <taxon>Episquamata</taxon>
        <taxon>Toxicofera</taxon>
        <taxon>Serpentes</taxon>
        <taxon>Colubroidea</taxon>
        <taxon>Elapidae</taxon>
        <taxon>Elapinae</taxon>
        <taxon>Micrurus</taxon>
    </lineage>
</organism>
<dbReference type="AlphaFoldDB" id="A0A2D4H6W1"/>
<evidence type="ECO:0008006" key="2">
    <source>
        <dbReference type="Google" id="ProtNLM"/>
    </source>
</evidence>
<protein>
    <recommendedName>
        <fullName evidence="2">Reverse transcriptase domain-containing protein</fullName>
    </recommendedName>
</protein>
<accession>A0A2D4H6W1</accession>
<evidence type="ECO:0000313" key="1">
    <source>
        <dbReference type="EMBL" id="LAA67694.1"/>
    </source>
</evidence>
<dbReference type="PANTHER" id="PTHR31635">
    <property type="entry name" value="REVERSE TRANSCRIPTASE DOMAIN-CONTAINING PROTEIN-RELATED"/>
    <property type="match status" value="1"/>
</dbReference>